<dbReference type="GO" id="GO:0003700">
    <property type="term" value="F:DNA-binding transcription factor activity"/>
    <property type="evidence" value="ECO:0007669"/>
    <property type="project" value="InterPro"/>
</dbReference>
<dbReference type="AlphaFoldDB" id="A0A1Y0D8X7"/>
<organism evidence="5 6">
    <name type="scientific">Oceanisphaera profunda</name>
    <dbReference type="NCBI Taxonomy" id="1416627"/>
    <lineage>
        <taxon>Bacteria</taxon>
        <taxon>Pseudomonadati</taxon>
        <taxon>Pseudomonadota</taxon>
        <taxon>Gammaproteobacteria</taxon>
        <taxon>Aeromonadales</taxon>
        <taxon>Aeromonadaceae</taxon>
        <taxon>Oceanisphaera</taxon>
    </lineage>
</organism>
<dbReference type="Proteomes" id="UP000243937">
    <property type="component" value="Chromosome"/>
</dbReference>
<dbReference type="InterPro" id="IPR000524">
    <property type="entry name" value="Tscrpt_reg_HTH_GntR"/>
</dbReference>
<dbReference type="OrthoDB" id="9788098at2"/>
<evidence type="ECO:0000313" key="5">
    <source>
        <dbReference type="EMBL" id="ART83734.1"/>
    </source>
</evidence>
<dbReference type="Gene3D" id="1.20.120.530">
    <property type="entry name" value="GntR ligand-binding domain-like"/>
    <property type="match status" value="1"/>
</dbReference>
<dbReference type="KEGG" id="opf:CBP31_14725"/>
<evidence type="ECO:0000256" key="3">
    <source>
        <dbReference type="ARBA" id="ARBA00023163"/>
    </source>
</evidence>
<keyword evidence="3" id="KW-0804">Transcription</keyword>
<keyword evidence="1" id="KW-0805">Transcription regulation</keyword>
<dbReference type="InterPro" id="IPR008920">
    <property type="entry name" value="TF_FadR/GntR_C"/>
</dbReference>
<keyword evidence="6" id="KW-1185">Reference proteome</keyword>
<dbReference type="SUPFAM" id="SSF48008">
    <property type="entry name" value="GntR ligand-binding domain-like"/>
    <property type="match status" value="1"/>
</dbReference>
<evidence type="ECO:0000259" key="4">
    <source>
        <dbReference type="SMART" id="SM00345"/>
    </source>
</evidence>
<dbReference type="Pfam" id="PF07729">
    <property type="entry name" value="FCD"/>
    <property type="match status" value="1"/>
</dbReference>
<dbReference type="EMBL" id="CP021377">
    <property type="protein sequence ID" value="ART83734.1"/>
    <property type="molecule type" value="Genomic_DNA"/>
</dbReference>
<accession>A0A1Y0D8X7</accession>
<dbReference type="InterPro" id="IPR036390">
    <property type="entry name" value="WH_DNA-bd_sf"/>
</dbReference>
<feature type="domain" description="HTH gntR-type" evidence="4">
    <location>
        <begin position="12"/>
        <end position="70"/>
    </location>
</feature>
<dbReference type="PANTHER" id="PTHR43537">
    <property type="entry name" value="TRANSCRIPTIONAL REGULATOR, GNTR FAMILY"/>
    <property type="match status" value="1"/>
</dbReference>
<reference evidence="5 6" key="1">
    <citation type="journal article" date="2014" name="Int. J. Syst. Evol. Microbiol.">
        <title>Oceanisphaera profunda sp. nov., a marine bacterium isolated from deep-sea sediment, and emended description of the genus Oceanisphaera.</title>
        <authorList>
            <person name="Xu Z."/>
            <person name="Zhang X.Y."/>
            <person name="Su H.N."/>
            <person name="Yu Z.C."/>
            <person name="Liu C."/>
            <person name="Li H."/>
            <person name="Chen X.L."/>
            <person name="Song X.Y."/>
            <person name="Xie B.B."/>
            <person name="Qin Q.L."/>
            <person name="Zhou B.C."/>
            <person name="Shi M."/>
            <person name="Huang Y."/>
            <person name="Zhang Y.Z."/>
        </authorList>
    </citation>
    <scope>NUCLEOTIDE SEQUENCE [LARGE SCALE GENOMIC DNA]</scope>
    <source>
        <strain evidence="5 6">SM1222</strain>
    </source>
</reference>
<evidence type="ECO:0000313" key="6">
    <source>
        <dbReference type="Proteomes" id="UP000243937"/>
    </source>
</evidence>
<gene>
    <name evidence="5" type="ORF">CBP31_14725</name>
</gene>
<dbReference type="Gene3D" id="1.10.10.10">
    <property type="entry name" value="Winged helix-like DNA-binding domain superfamily/Winged helix DNA-binding domain"/>
    <property type="match status" value="1"/>
</dbReference>
<name>A0A1Y0D8X7_9GAMM</name>
<dbReference type="SMART" id="SM00345">
    <property type="entry name" value="HTH_GNTR"/>
    <property type="match status" value="1"/>
</dbReference>
<dbReference type="GO" id="GO:0003677">
    <property type="term" value="F:DNA binding"/>
    <property type="evidence" value="ECO:0007669"/>
    <property type="project" value="UniProtKB-KW"/>
</dbReference>
<evidence type="ECO:0000256" key="1">
    <source>
        <dbReference type="ARBA" id="ARBA00023015"/>
    </source>
</evidence>
<proteinExistence type="predicted"/>
<protein>
    <recommendedName>
        <fullName evidence="4">HTH gntR-type domain-containing protein</fullName>
    </recommendedName>
</protein>
<dbReference type="SUPFAM" id="SSF46785">
    <property type="entry name" value="Winged helix' DNA-binding domain"/>
    <property type="match status" value="1"/>
</dbReference>
<dbReference type="Pfam" id="PF00392">
    <property type="entry name" value="GntR"/>
    <property type="match status" value="1"/>
</dbReference>
<evidence type="ECO:0000256" key="2">
    <source>
        <dbReference type="ARBA" id="ARBA00023125"/>
    </source>
</evidence>
<sequence length="216" mass="24693">MTEKPTSLAEQAFNSIRELLRDNIIKAGQLISMSFLSELIGLPLAPVREAVQKASALGLMKSIPKRGVLIIDADSDHVVECLVIRQIWDKEGARVLTRSPDKEYIKKLIVRHQIVIEQAINSEISLALQKEATSLDWEMHELLSSSINNAEIDRLYAINRDRITVMFNAKPIHPVRLVPAFNEHIAIMTAIIEEDEQKVMDLLDYHYQQIFKWLEI</sequence>
<dbReference type="PANTHER" id="PTHR43537:SF24">
    <property type="entry name" value="GLUCONATE OPERON TRANSCRIPTIONAL REPRESSOR"/>
    <property type="match status" value="1"/>
</dbReference>
<dbReference type="RefSeq" id="WP_087038410.1">
    <property type="nucleotide sequence ID" value="NZ_CP021377.1"/>
</dbReference>
<keyword evidence="2" id="KW-0238">DNA-binding</keyword>
<dbReference type="InterPro" id="IPR011711">
    <property type="entry name" value="GntR_C"/>
</dbReference>
<dbReference type="InterPro" id="IPR036388">
    <property type="entry name" value="WH-like_DNA-bd_sf"/>
</dbReference>